<protein>
    <submittedName>
        <fullName evidence="3">Tripartite tricarboxylate transporter substrate binding protein</fullName>
    </submittedName>
</protein>
<dbReference type="SUPFAM" id="SSF53850">
    <property type="entry name" value="Periplasmic binding protein-like II"/>
    <property type="match status" value="1"/>
</dbReference>
<dbReference type="PANTHER" id="PTHR42928">
    <property type="entry name" value="TRICARBOXYLATE-BINDING PROTEIN"/>
    <property type="match status" value="1"/>
</dbReference>
<proteinExistence type="inferred from homology"/>
<dbReference type="Pfam" id="PF03401">
    <property type="entry name" value="TctC"/>
    <property type="match status" value="1"/>
</dbReference>
<keyword evidence="4" id="KW-1185">Reference proteome</keyword>
<evidence type="ECO:0000256" key="2">
    <source>
        <dbReference type="SAM" id="SignalP"/>
    </source>
</evidence>
<dbReference type="AlphaFoldDB" id="A0A936ZNS2"/>
<feature type="chain" id="PRO_5037506406" evidence="2">
    <location>
        <begin position="23"/>
        <end position="326"/>
    </location>
</feature>
<dbReference type="PIRSF" id="PIRSF017082">
    <property type="entry name" value="YflP"/>
    <property type="match status" value="1"/>
</dbReference>
<dbReference type="Proteomes" id="UP000613011">
    <property type="component" value="Unassembled WGS sequence"/>
</dbReference>
<evidence type="ECO:0000313" key="3">
    <source>
        <dbReference type="EMBL" id="MBL0420730.1"/>
    </source>
</evidence>
<feature type="signal peptide" evidence="2">
    <location>
        <begin position="1"/>
        <end position="22"/>
    </location>
</feature>
<dbReference type="Gene3D" id="3.40.190.150">
    <property type="entry name" value="Bordetella uptake gene, domain 1"/>
    <property type="match status" value="1"/>
</dbReference>
<evidence type="ECO:0000256" key="1">
    <source>
        <dbReference type="ARBA" id="ARBA00006987"/>
    </source>
</evidence>
<comment type="caution">
    <text evidence="3">The sequence shown here is derived from an EMBL/GenBank/DDBJ whole genome shotgun (WGS) entry which is preliminary data.</text>
</comment>
<keyword evidence="2" id="KW-0732">Signal</keyword>
<dbReference type="InterPro" id="IPR042100">
    <property type="entry name" value="Bug_dom1"/>
</dbReference>
<accession>A0A936ZNS2</accession>
<dbReference type="CDD" id="cd13578">
    <property type="entry name" value="PBP2_Bug27"/>
    <property type="match status" value="1"/>
</dbReference>
<evidence type="ECO:0000313" key="4">
    <source>
        <dbReference type="Proteomes" id="UP000613011"/>
    </source>
</evidence>
<name>A0A936ZNS2_9BURK</name>
<sequence length="326" mass="34802">MQRRRVLQGLAALAAAPSLLHAQGSAPPYPQKTVRIVVPYTTGGSNDVIARVVGQKLQDAWGQPVVVENKPGAAGNIGAGEVARAPGDGYTLLLTNINITSMNPALIPRMPFDPQKDFAPISLLGTTSMVLVVHPSVPVQNTAELIKYLRERPGKLSYASSGNGSPQHMSAEMFKSMTGTRVVHIPYRGAAPAVTDVVGGQVEMTFGVINQLLPHIRAGRVKPIAVTSSKRLPSVPELPTLDESGVKGYESEIWLGLAAPAGTPAPIIDKINQEVRKIMAEPEIVSRLGGQGIDVLVSTPEQMRQRADQDLKRWSQIIKSAGIQSQ</sequence>
<dbReference type="InterPro" id="IPR005064">
    <property type="entry name" value="BUG"/>
</dbReference>
<dbReference type="Gene3D" id="3.40.190.10">
    <property type="entry name" value="Periplasmic binding protein-like II"/>
    <property type="match status" value="1"/>
</dbReference>
<reference evidence="3" key="1">
    <citation type="submission" date="2021-01" db="EMBL/GenBank/DDBJ databases">
        <title>Ramlibacter sp. strain AW1 16S ribosomal RNA gene Genome sequencing and assembly.</title>
        <authorList>
            <person name="Kang M."/>
        </authorList>
    </citation>
    <scope>NUCLEOTIDE SEQUENCE</scope>
    <source>
        <strain evidence="3">AW1</strain>
    </source>
</reference>
<comment type="similarity">
    <text evidence="1">Belongs to the UPF0065 (bug) family.</text>
</comment>
<gene>
    <name evidence="3" type="ORF">JI739_10275</name>
</gene>
<dbReference type="PANTHER" id="PTHR42928:SF5">
    <property type="entry name" value="BLR1237 PROTEIN"/>
    <property type="match status" value="1"/>
</dbReference>
<dbReference type="EMBL" id="JAEQNA010000003">
    <property type="protein sequence ID" value="MBL0420730.1"/>
    <property type="molecule type" value="Genomic_DNA"/>
</dbReference>
<organism evidence="3 4">
    <name type="scientific">Ramlibacter aurantiacus</name>
    <dbReference type="NCBI Taxonomy" id="2801330"/>
    <lineage>
        <taxon>Bacteria</taxon>
        <taxon>Pseudomonadati</taxon>
        <taxon>Pseudomonadota</taxon>
        <taxon>Betaproteobacteria</taxon>
        <taxon>Burkholderiales</taxon>
        <taxon>Comamonadaceae</taxon>
        <taxon>Ramlibacter</taxon>
    </lineage>
</organism>